<sequence length="202" mass="23144">MEMAASRCSCGCLKCPREPGQWFGGILYVRLKDPEWAKWIGLEDDPYIGSPGYRPQHSHNVVGEAKKSFSCSAAYGEVEKVVETEEVESQKDSFLKSLVEKYLNAFKNVIFHDNDYHGRLDPNKSSKAIKQSLEMIRNVDGNKYKCFYAKPSKKSPKKHFVNELAPAPWRAYIENTFAPGFGRKSMISLEKFMELTKVFKQR</sequence>
<comment type="caution">
    <text evidence="1">The sequence shown here is derived from an EMBL/GenBank/DDBJ whole genome shotgun (WGS) entry which is preliminary data.</text>
</comment>
<accession>A0A835V356</accession>
<gene>
    <name evidence="1" type="ORF">HPP92_010119</name>
</gene>
<evidence type="ECO:0000313" key="2">
    <source>
        <dbReference type="Proteomes" id="UP000639772"/>
    </source>
</evidence>
<protein>
    <submittedName>
        <fullName evidence="1">Uncharacterized protein</fullName>
    </submittedName>
</protein>
<dbReference type="AlphaFoldDB" id="A0A835V356"/>
<reference evidence="1 2" key="1">
    <citation type="journal article" date="2020" name="Nat. Food">
        <title>A phased Vanilla planifolia genome enables genetic improvement of flavour and production.</title>
        <authorList>
            <person name="Hasing T."/>
            <person name="Tang H."/>
            <person name="Brym M."/>
            <person name="Khazi F."/>
            <person name="Huang T."/>
            <person name="Chambers A.H."/>
        </authorList>
    </citation>
    <scope>NUCLEOTIDE SEQUENCE [LARGE SCALE GENOMIC DNA]</scope>
    <source>
        <tissue evidence="1">Leaf</tissue>
    </source>
</reference>
<dbReference type="Proteomes" id="UP000639772">
    <property type="component" value="Unassembled WGS sequence"/>
</dbReference>
<organism evidence="1 2">
    <name type="scientific">Vanilla planifolia</name>
    <name type="common">Vanilla</name>
    <dbReference type="NCBI Taxonomy" id="51239"/>
    <lineage>
        <taxon>Eukaryota</taxon>
        <taxon>Viridiplantae</taxon>
        <taxon>Streptophyta</taxon>
        <taxon>Embryophyta</taxon>
        <taxon>Tracheophyta</taxon>
        <taxon>Spermatophyta</taxon>
        <taxon>Magnoliopsida</taxon>
        <taxon>Liliopsida</taxon>
        <taxon>Asparagales</taxon>
        <taxon>Orchidaceae</taxon>
        <taxon>Vanilloideae</taxon>
        <taxon>Vanilleae</taxon>
        <taxon>Vanilla</taxon>
    </lineage>
</organism>
<evidence type="ECO:0000313" key="1">
    <source>
        <dbReference type="EMBL" id="KAG0482035.1"/>
    </source>
</evidence>
<name>A0A835V356_VANPL</name>
<dbReference type="EMBL" id="JADCNM010000005">
    <property type="protein sequence ID" value="KAG0482035.1"/>
    <property type="molecule type" value="Genomic_DNA"/>
</dbReference>
<proteinExistence type="predicted"/>